<feature type="transmembrane region" description="Helical" evidence="9">
    <location>
        <begin position="311"/>
        <end position="330"/>
    </location>
</feature>
<feature type="compositionally biased region" description="Basic and acidic residues" evidence="8">
    <location>
        <begin position="745"/>
        <end position="754"/>
    </location>
</feature>
<evidence type="ECO:0000313" key="12">
    <source>
        <dbReference type="EMBL" id="JAG84585.1"/>
    </source>
</evidence>
<dbReference type="GO" id="GO:0015179">
    <property type="term" value="F:L-amino acid transmembrane transporter activity"/>
    <property type="evidence" value="ECO:0007669"/>
    <property type="project" value="TreeGrafter"/>
</dbReference>
<accession>A0A0C9R8J7</accession>
<feature type="coiled-coil region" evidence="7">
    <location>
        <begin position="557"/>
        <end position="594"/>
    </location>
</feature>
<evidence type="ECO:0000256" key="4">
    <source>
        <dbReference type="ARBA" id="ARBA00022970"/>
    </source>
</evidence>
<dbReference type="InterPro" id="IPR013057">
    <property type="entry name" value="AA_transpt_TM"/>
</dbReference>
<feature type="transmembrane region" description="Helical" evidence="9">
    <location>
        <begin position="79"/>
        <end position="99"/>
    </location>
</feature>
<keyword evidence="6 9" id="KW-0472">Membrane</keyword>
<evidence type="ECO:0000256" key="2">
    <source>
        <dbReference type="ARBA" id="ARBA00022448"/>
    </source>
</evidence>
<evidence type="ECO:0000256" key="7">
    <source>
        <dbReference type="SAM" id="Coils"/>
    </source>
</evidence>
<gene>
    <name evidence="11" type="primary">Slc38a10_1</name>
    <name evidence="12" type="synonym">Slc38a10_0</name>
    <name evidence="12" type="ORF">g.57585</name>
    <name evidence="11" type="ORF">g.57611</name>
</gene>
<feature type="transmembrane region" description="Helical" evidence="9">
    <location>
        <begin position="336"/>
        <end position="363"/>
    </location>
</feature>
<feature type="transmembrane region" description="Helical" evidence="9">
    <location>
        <begin position="184"/>
        <end position="205"/>
    </location>
</feature>
<feature type="region of interest" description="Disordered" evidence="8">
    <location>
        <begin position="598"/>
        <end position="632"/>
    </location>
</feature>
<feature type="transmembrane region" description="Helical" evidence="9">
    <location>
        <begin position="7"/>
        <end position="25"/>
    </location>
</feature>
<feature type="compositionally biased region" description="Polar residues" evidence="8">
    <location>
        <begin position="774"/>
        <end position="785"/>
    </location>
</feature>
<evidence type="ECO:0000256" key="1">
    <source>
        <dbReference type="ARBA" id="ARBA00004141"/>
    </source>
</evidence>
<dbReference type="PANTHER" id="PTHR22950">
    <property type="entry name" value="AMINO ACID TRANSPORTER"/>
    <property type="match status" value="1"/>
</dbReference>
<dbReference type="Pfam" id="PF01490">
    <property type="entry name" value="Aa_trans"/>
    <property type="match status" value="1"/>
</dbReference>
<keyword evidence="5 9" id="KW-1133">Transmembrane helix</keyword>
<reference evidence="11" key="1">
    <citation type="submission" date="2015-01" db="EMBL/GenBank/DDBJ databases">
        <title>Transcriptome Assembly of Fopius arisanus.</title>
        <authorList>
            <person name="Geib S."/>
        </authorList>
    </citation>
    <scope>NUCLEOTIDE SEQUENCE</scope>
</reference>
<evidence type="ECO:0000313" key="11">
    <source>
        <dbReference type="EMBL" id="JAG78949.1"/>
    </source>
</evidence>
<keyword evidence="7" id="KW-0175">Coiled coil</keyword>
<dbReference type="AlphaFoldDB" id="A0A0C9R8J7"/>
<name>A0A0C9R8J7_9HYME</name>
<keyword evidence="2" id="KW-0813">Transport</keyword>
<dbReference type="EMBL" id="GBYB01009182">
    <property type="protein sequence ID" value="JAG78949.1"/>
    <property type="molecule type" value="Transcribed_RNA"/>
</dbReference>
<evidence type="ECO:0000259" key="10">
    <source>
        <dbReference type="Pfam" id="PF01490"/>
    </source>
</evidence>
<dbReference type="EMBL" id="GBYB01014818">
    <property type="protein sequence ID" value="JAG84585.1"/>
    <property type="molecule type" value="Transcribed_RNA"/>
</dbReference>
<feature type="transmembrane region" description="Helical" evidence="9">
    <location>
        <begin position="31"/>
        <end position="54"/>
    </location>
</feature>
<keyword evidence="4" id="KW-0029">Amino-acid transport</keyword>
<dbReference type="GO" id="GO:0016020">
    <property type="term" value="C:membrane"/>
    <property type="evidence" value="ECO:0007669"/>
    <property type="project" value="UniProtKB-SubCell"/>
</dbReference>
<sequence>MTSHLSHVMTLANSIIGVSVLAMPFCFKQCGIVLAIAVLLLCSVLSRLACHFLIKSAVMSRRRNFEFLAFHAFGPMGKFLVELFIIGFLLGTCIAFYVVIGDLGPQIIGKMLNKNPEDIRTSFLLTTGALIVFPLGLLKNIDSLANICTATIGFYICLVLKVMIDSTKHIFSGDWYDNVNYWRPAGILQCLPIFSMALFCQTQLFEIYESILNVSLEKMNHVVRGALNICTMVYLCVGFFGYVAFCTESFSGNILMVLEPSATSDMIKIGFVLSVVFSFPLVIFPCRASLNSLLFRRVQTHEPVNNYIPEIRFRCLTLTIVTVALITGIFMPNIEFVLGLVGSTIGVMICLILPTTFFIVISAKNTNERLLAQVISFIGIWIMILGTYANLYAMEEASTSKINLNTGKPILQISNIELNLLKSNDELLLPKAPLVPVIQQENIGILQPNFKIDIEKVPDMMSIPREPVPPPKDKPKPVEKVVTEKSEIISKPLDTGETIISPQEKTELVEAKIKQDEQANEILINSEVKKNEDAGVSHVTGKLNLETNDDTRQDHFLKKLEEHKTDIRKLIEEQKVLLQDIEHHKEELEMEKRKRLMYQEPVQKESHSKDQNDLSKNKREKNDEIRQKLEANTEIPRVNSDINLKETRKNIDNTIEAQISLNASSGKILNSTNSSADSMNITLIESRGPIVNVLTNWTVTRKISDMISKNEKNQSQRTINRDQTPETKKTIYHQLPIPLKLINQTKDKEKESKMPDAIGGGREKRNVQHPQLKMNESTGDDTNPLESHLQRDLKSLECS</sequence>
<feature type="compositionally biased region" description="Basic and acidic residues" evidence="8">
    <location>
        <begin position="602"/>
        <end position="631"/>
    </location>
</feature>
<feature type="compositionally biased region" description="Basic and acidic residues" evidence="8">
    <location>
        <begin position="788"/>
        <end position="799"/>
    </location>
</feature>
<comment type="subcellular location">
    <subcellularLocation>
        <location evidence="1">Membrane</location>
        <topology evidence="1">Multi-pass membrane protein</topology>
    </subcellularLocation>
</comment>
<organism evidence="11">
    <name type="scientific">Fopius arisanus</name>
    <dbReference type="NCBI Taxonomy" id="64838"/>
    <lineage>
        <taxon>Eukaryota</taxon>
        <taxon>Metazoa</taxon>
        <taxon>Ecdysozoa</taxon>
        <taxon>Arthropoda</taxon>
        <taxon>Hexapoda</taxon>
        <taxon>Insecta</taxon>
        <taxon>Pterygota</taxon>
        <taxon>Neoptera</taxon>
        <taxon>Endopterygota</taxon>
        <taxon>Hymenoptera</taxon>
        <taxon>Apocrita</taxon>
        <taxon>Ichneumonoidea</taxon>
        <taxon>Braconidae</taxon>
        <taxon>Opiinae</taxon>
        <taxon>Fopius</taxon>
    </lineage>
</organism>
<feature type="transmembrane region" description="Helical" evidence="9">
    <location>
        <begin position="265"/>
        <end position="290"/>
    </location>
</feature>
<proteinExistence type="predicted"/>
<evidence type="ECO:0000256" key="9">
    <source>
        <dbReference type="SAM" id="Phobius"/>
    </source>
</evidence>
<feature type="transmembrane region" description="Helical" evidence="9">
    <location>
        <begin position="370"/>
        <end position="393"/>
    </location>
</feature>
<evidence type="ECO:0000256" key="8">
    <source>
        <dbReference type="SAM" id="MobiDB-lite"/>
    </source>
</evidence>
<dbReference type="PANTHER" id="PTHR22950:SF646">
    <property type="entry name" value="SODIUM-COUPLED NEUTRAL AMINO ACID TRANSPORTER 10-RELATED"/>
    <property type="match status" value="1"/>
</dbReference>
<keyword evidence="3 9" id="KW-0812">Transmembrane</keyword>
<feature type="region of interest" description="Disordered" evidence="8">
    <location>
        <begin position="741"/>
        <end position="799"/>
    </location>
</feature>
<evidence type="ECO:0000256" key="6">
    <source>
        <dbReference type="ARBA" id="ARBA00023136"/>
    </source>
</evidence>
<feature type="transmembrane region" description="Helical" evidence="9">
    <location>
        <begin position="144"/>
        <end position="164"/>
    </location>
</feature>
<feature type="domain" description="Amino acid transporter transmembrane" evidence="10">
    <location>
        <begin position="3"/>
        <end position="389"/>
    </location>
</feature>
<feature type="transmembrane region" description="Helical" evidence="9">
    <location>
        <begin position="119"/>
        <end position="137"/>
    </location>
</feature>
<feature type="region of interest" description="Disordered" evidence="8">
    <location>
        <begin position="708"/>
        <end position="729"/>
    </location>
</feature>
<feature type="transmembrane region" description="Helical" evidence="9">
    <location>
        <begin position="226"/>
        <end position="245"/>
    </location>
</feature>
<evidence type="ECO:0000256" key="3">
    <source>
        <dbReference type="ARBA" id="ARBA00022692"/>
    </source>
</evidence>
<evidence type="ECO:0000256" key="5">
    <source>
        <dbReference type="ARBA" id="ARBA00022989"/>
    </source>
</evidence>
<protein>
    <submittedName>
        <fullName evidence="12">Slc38a10_0 protein</fullName>
    </submittedName>
    <submittedName>
        <fullName evidence="11">Slc38a10_1 protein</fullName>
    </submittedName>
</protein>